<name>A0A8J2UNV7_9BURK</name>
<gene>
    <name evidence="1" type="ORF">GCM10007205_02620</name>
</gene>
<dbReference type="Pfam" id="PF06545">
    <property type="entry name" value="AllG"/>
    <property type="match status" value="1"/>
</dbReference>
<evidence type="ECO:0000313" key="1">
    <source>
        <dbReference type="EMBL" id="GGB96818.1"/>
    </source>
</evidence>
<accession>A0A8J2UNV7</accession>
<dbReference type="InterPro" id="IPR024033">
    <property type="entry name" value="OXTCase_su_AllG_h-dom"/>
</dbReference>
<comment type="caution">
    <text evidence="1">The sequence shown here is derived from an EMBL/GenBank/DDBJ whole genome shotgun (WGS) entry which is preliminary data.</text>
</comment>
<proteinExistence type="predicted"/>
<dbReference type="RefSeq" id="WP_188394365.1">
    <property type="nucleotide sequence ID" value="NZ_BMCG01000001.1"/>
</dbReference>
<dbReference type="Proteomes" id="UP000620266">
    <property type="component" value="Unassembled WGS sequence"/>
</dbReference>
<dbReference type="InterPro" id="IPR009499">
    <property type="entry name" value="AllG-like"/>
</dbReference>
<dbReference type="EMBL" id="BMCG01000001">
    <property type="protein sequence ID" value="GGB96818.1"/>
    <property type="molecule type" value="Genomic_DNA"/>
</dbReference>
<dbReference type="Gene3D" id="3.90.1710.10">
    <property type="entry name" value="Enterococcus faecalis V583 domain"/>
    <property type="match status" value="1"/>
</dbReference>
<dbReference type="AlphaFoldDB" id="A0A8J2UNV7"/>
<dbReference type="Gene3D" id="3.90.1700.10">
    <property type="entry name" value="v583 domain like"/>
    <property type="match status" value="1"/>
</dbReference>
<reference evidence="1" key="2">
    <citation type="submission" date="2020-09" db="EMBL/GenBank/DDBJ databases">
        <authorList>
            <person name="Sun Q."/>
            <person name="Sedlacek I."/>
        </authorList>
    </citation>
    <scope>NUCLEOTIDE SEQUENCE</scope>
    <source>
        <strain evidence="1">CCM 7086</strain>
    </source>
</reference>
<organism evidence="1 2">
    <name type="scientific">Oxalicibacterium flavum</name>
    <dbReference type="NCBI Taxonomy" id="179467"/>
    <lineage>
        <taxon>Bacteria</taxon>
        <taxon>Pseudomonadati</taxon>
        <taxon>Pseudomonadota</taxon>
        <taxon>Betaproteobacteria</taxon>
        <taxon>Burkholderiales</taxon>
        <taxon>Oxalobacteraceae</taxon>
        <taxon>Oxalicibacterium</taxon>
    </lineage>
</organism>
<dbReference type="Gene3D" id="1.10.10.660">
    <property type="entry name" value="conserved protein of unknown function from Enterococcus faecalis V583"/>
    <property type="match status" value="1"/>
</dbReference>
<evidence type="ECO:0000313" key="2">
    <source>
        <dbReference type="Proteomes" id="UP000620266"/>
    </source>
</evidence>
<reference evidence="1" key="1">
    <citation type="journal article" date="2014" name="Int. J. Syst. Evol. Microbiol.">
        <title>Complete genome sequence of Corynebacterium casei LMG S-19264T (=DSM 44701T), isolated from a smear-ripened cheese.</title>
        <authorList>
            <consortium name="US DOE Joint Genome Institute (JGI-PGF)"/>
            <person name="Walter F."/>
            <person name="Albersmeier A."/>
            <person name="Kalinowski J."/>
            <person name="Ruckert C."/>
        </authorList>
    </citation>
    <scope>NUCLEOTIDE SEQUENCE</scope>
    <source>
        <strain evidence="1">CCM 7086</strain>
    </source>
</reference>
<keyword evidence="2" id="KW-1185">Reference proteome</keyword>
<evidence type="ECO:0008006" key="3">
    <source>
        <dbReference type="Google" id="ProtNLM"/>
    </source>
</evidence>
<protein>
    <recommendedName>
        <fullName evidence="3">DUF1116 domain-containing protein</fullName>
    </recommendedName>
</protein>
<sequence length="359" mass="38491">MSASQEQDVAVIAGRFEGIAWTDVVLRHQAKPDLPDHVLLHAGPPLQDAPPLPIRQAAIEAILFERLAENHAAAAGLLDAGEVRLLPAQDHGIVTPLAQVVSASMPLFTVSRNGTHFHAPLVESPAPALRFGKPGPHCRAQLQLLSQFGLHVLKPALARQPVSISGPIRDALMHGEECHALTAQANLSLARQLATLPARDREVIHANPGFVLPLLMAACALRLRQESQIAAVGGNGRHFGYRLRNADRWHLMPATPPQGTRFPGQERTVALGAIGDSAVIDFCGLGAQALAFAPMLARDWHAFLPADLHAHRSEVLDDRSGMVDPQRLHGDQTPMVNLAILDEAAEVGLIGRGVFRLVG</sequence>